<keyword evidence="11" id="KW-0812">Transmembrane</keyword>
<keyword evidence="5 13" id="KW-0808">Transferase</keyword>
<keyword evidence="4" id="KW-0285">Flavoprotein</keyword>
<evidence type="ECO:0000256" key="11">
    <source>
        <dbReference type="SAM" id="Phobius"/>
    </source>
</evidence>
<keyword evidence="6" id="KW-0479">Metal-binding</keyword>
<comment type="caution">
    <text evidence="13">The sequence shown here is derived from an EMBL/GenBank/DDBJ whole genome shotgun (WGS) entry which is preliminary data.</text>
</comment>
<sequence length="452" mass="48546">MTIHHARRSFALAAFFYIAAFLLTALDSGATVSAQSNADLRQFNGSTMGTSYMVKVVGADDVDDDTLKISIDAELRQVNDEMSTYLESSEITRFNESSSTDWFSVSAPFAEVVDFAQQVSRKTDGAFDVTVGPLVNAWSFGPTERTNTVPGDGEIEKLRQIVGFDKLDVRLDPPALRKSVPELRVDLSSIAKGHGVDRVIERLQMLGVEAAFVEIGGEVRTMGKKPDGAWRVGIQLPDATRDTVMIAHAMNVDDKAGNAMATSGDYRNFFTAEGKRYSHTIDPRTAKPIEHNLASITVVAPTCMAADAWATALSVVGTEVAVTLANEHQLNVLLAERQEDTFAIQGTGNLAGYAEDGEATDQSATSTSSSKKEKSLLQDVLPIAILSFGVFSILLFAMALGVIFGRKQISGSCGGLNNQTNSDGSTSCSLCSNPSDACRELREKMATNENAT</sequence>
<dbReference type="InterPro" id="IPR024932">
    <property type="entry name" value="ApbE"/>
</dbReference>
<dbReference type="PANTHER" id="PTHR30040">
    <property type="entry name" value="THIAMINE BIOSYNTHESIS LIPOPROTEIN APBE"/>
    <property type="match status" value="1"/>
</dbReference>
<organism evidence="13 14">
    <name type="scientific">Roseiconus lacunae</name>
    <dbReference type="NCBI Taxonomy" id="2605694"/>
    <lineage>
        <taxon>Bacteria</taxon>
        <taxon>Pseudomonadati</taxon>
        <taxon>Planctomycetota</taxon>
        <taxon>Planctomycetia</taxon>
        <taxon>Pirellulales</taxon>
        <taxon>Pirellulaceae</taxon>
        <taxon>Roseiconus</taxon>
    </lineage>
</organism>
<dbReference type="Gene3D" id="3.10.520.10">
    <property type="entry name" value="ApbE-like domains"/>
    <property type="match status" value="1"/>
</dbReference>
<dbReference type="PANTHER" id="PTHR30040:SF2">
    <property type="entry name" value="FAD:PROTEIN FMN TRANSFERASE"/>
    <property type="match status" value="1"/>
</dbReference>
<keyword evidence="11" id="KW-0472">Membrane</keyword>
<evidence type="ECO:0000256" key="7">
    <source>
        <dbReference type="ARBA" id="ARBA00022827"/>
    </source>
</evidence>
<name>A0ABT7PDH6_9BACT</name>
<evidence type="ECO:0000256" key="10">
    <source>
        <dbReference type="ARBA" id="ARBA00048540"/>
    </source>
</evidence>
<proteinExistence type="predicted"/>
<evidence type="ECO:0000256" key="5">
    <source>
        <dbReference type="ARBA" id="ARBA00022679"/>
    </source>
</evidence>
<dbReference type="SUPFAM" id="SSF143631">
    <property type="entry name" value="ApbE-like"/>
    <property type="match status" value="1"/>
</dbReference>
<evidence type="ECO:0000256" key="12">
    <source>
        <dbReference type="SAM" id="SignalP"/>
    </source>
</evidence>
<evidence type="ECO:0000256" key="6">
    <source>
        <dbReference type="ARBA" id="ARBA00022723"/>
    </source>
</evidence>
<protein>
    <recommendedName>
        <fullName evidence="3">FAD:protein FMN transferase</fullName>
        <ecNumber evidence="2">2.7.1.180</ecNumber>
    </recommendedName>
    <alternativeName>
        <fullName evidence="9">Flavin transferase</fullName>
    </alternativeName>
</protein>
<keyword evidence="8" id="KW-0460">Magnesium</keyword>
<dbReference type="InterPro" id="IPR003374">
    <property type="entry name" value="ApbE-like_sf"/>
</dbReference>
<dbReference type="InterPro" id="IPR007495">
    <property type="entry name" value="NqrM"/>
</dbReference>
<feature type="signal peptide" evidence="12">
    <location>
        <begin position="1"/>
        <end position="25"/>
    </location>
</feature>
<keyword evidence="7" id="KW-0274">FAD</keyword>
<feature type="transmembrane region" description="Helical" evidence="11">
    <location>
        <begin position="380"/>
        <end position="404"/>
    </location>
</feature>
<accession>A0ABT7PDH6</accession>
<dbReference type="Pfam" id="PF02424">
    <property type="entry name" value="ApbE"/>
    <property type="match status" value="1"/>
</dbReference>
<evidence type="ECO:0000256" key="1">
    <source>
        <dbReference type="ARBA" id="ARBA00001946"/>
    </source>
</evidence>
<dbReference type="RefSeq" id="WP_289162052.1">
    <property type="nucleotide sequence ID" value="NZ_JASZZN010000002.1"/>
</dbReference>
<reference evidence="13 14" key="1">
    <citation type="submission" date="2023-06" db="EMBL/GenBank/DDBJ databases">
        <title>Roseiconus lacunae JC819 isolated from Gulf of Mannar region, Tamil Nadu.</title>
        <authorList>
            <person name="Pk S."/>
            <person name="Ch S."/>
            <person name="Ch V.R."/>
        </authorList>
    </citation>
    <scope>NUCLEOTIDE SEQUENCE [LARGE SCALE GENOMIC DNA]</scope>
    <source>
        <strain evidence="13 14">JC819</strain>
    </source>
</reference>
<evidence type="ECO:0000256" key="9">
    <source>
        <dbReference type="ARBA" id="ARBA00031306"/>
    </source>
</evidence>
<keyword evidence="12" id="KW-0732">Signal</keyword>
<comment type="catalytic activity">
    <reaction evidence="10">
        <text>L-threonyl-[protein] + FAD = FMN-L-threonyl-[protein] + AMP + H(+)</text>
        <dbReference type="Rhea" id="RHEA:36847"/>
        <dbReference type="Rhea" id="RHEA-COMP:11060"/>
        <dbReference type="Rhea" id="RHEA-COMP:11061"/>
        <dbReference type="ChEBI" id="CHEBI:15378"/>
        <dbReference type="ChEBI" id="CHEBI:30013"/>
        <dbReference type="ChEBI" id="CHEBI:57692"/>
        <dbReference type="ChEBI" id="CHEBI:74257"/>
        <dbReference type="ChEBI" id="CHEBI:456215"/>
        <dbReference type="EC" id="2.7.1.180"/>
    </reaction>
</comment>
<evidence type="ECO:0000313" key="14">
    <source>
        <dbReference type="Proteomes" id="UP001239462"/>
    </source>
</evidence>
<keyword evidence="11" id="KW-1133">Transmembrane helix</keyword>
<evidence type="ECO:0000256" key="4">
    <source>
        <dbReference type="ARBA" id="ARBA00022630"/>
    </source>
</evidence>
<keyword evidence="14" id="KW-1185">Reference proteome</keyword>
<dbReference type="GO" id="GO:0016740">
    <property type="term" value="F:transferase activity"/>
    <property type="evidence" value="ECO:0007669"/>
    <property type="project" value="UniProtKB-KW"/>
</dbReference>
<dbReference type="EC" id="2.7.1.180" evidence="2"/>
<feature type="chain" id="PRO_5045329504" description="FAD:protein FMN transferase" evidence="12">
    <location>
        <begin position="26"/>
        <end position="452"/>
    </location>
</feature>
<evidence type="ECO:0000256" key="8">
    <source>
        <dbReference type="ARBA" id="ARBA00022842"/>
    </source>
</evidence>
<evidence type="ECO:0000256" key="3">
    <source>
        <dbReference type="ARBA" id="ARBA00016337"/>
    </source>
</evidence>
<dbReference type="EMBL" id="JASZZN010000002">
    <property type="protein sequence ID" value="MDM4014261.1"/>
    <property type="molecule type" value="Genomic_DNA"/>
</dbReference>
<dbReference type="Proteomes" id="UP001239462">
    <property type="component" value="Unassembled WGS sequence"/>
</dbReference>
<evidence type="ECO:0000313" key="13">
    <source>
        <dbReference type="EMBL" id="MDM4014261.1"/>
    </source>
</evidence>
<dbReference type="Pfam" id="PF04400">
    <property type="entry name" value="NqrM"/>
    <property type="match status" value="1"/>
</dbReference>
<evidence type="ECO:0000256" key="2">
    <source>
        <dbReference type="ARBA" id="ARBA00011955"/>
    </source>
</evidence>
<comment type="cofactor">
    <cofactor evidence="1">
        <name>Mg(2+)</name>
        <dbReference type="ChEBI" id="CHEBI:18420"/>
    </cofactor>
</comment>
<gene>
    <name evidence="13" type="ORF">QTN89_02385</name>
</gene>